<organism evidence="7 8">
    <name type="scientific">Candidatus Peribacter riflensis</name>
    <dbReference type="NCBI Taxonomy" id="1735162"/>
    <lineage>
        <taxon>Bacteria</taxon>
        <taxon>Candidatus Peregrinibacteriota</taxon>
        <taxon>Candidatus Peribacteria</taxon>
        <taxon>Candidatus Peribacterales</taxon>
        <taxon>Candidatus Peribacteraceae</taxon>
        <taxon>Candidatus Peribacter</taxon>
    </lineage>
</organism>
<sequence length="163" mass="17901">MVPPKKVPAKKPASAKKEVKKAPSTAKKPDAPQPSLKLQPAGKKETVVVSEKKTAPAHVVKSPPSIRIRLSAFDHTVLDEAAAKIIDTAERSGAVIHGPIPLPTKIRKFTVNRSTFVHKDARDQFEMRTHRRLIDLKETTFKTMESLQSLSLPSGVDIEIKMG</sequence>
<evidence type="ECO:0000256" key="2">
    <source>
        <dbReference type="ARBA" id="ARBA00022980"/>
    </source>
</evidence>
<dbReference type="GO" id="GO:0003735">
    <property type="term" value="F:structural constituent of ribosome"/>
    <property type="evidence" value="ECO:0007669"/>
    <property type="project" value="InterPro"/>
</dbReference>
<dbReference type="FunFam" id="3.30.70.600:FF:000003">
    <property type="entry name" value="30S ribosomal protein S10"/>
    <property type="match status" value="1"/>
</dbReference>
<dbReference type="Proteomes" id="UP000069135">
    <property type="component" value="Chromosome"/>
</dbReference>
<dbReference type="SUPFAM" id="SSF54999">
    <property type="entry name" value="Ribosomal protein S10"/>
    <property type="match status" value="1"/>
</dbReference>
<evidence type="ECO:0000313" key="7">
    <source>
        <dbReference type="EMBL" id="ALM12931.1"/>
    </source>
</evidence>
<evidence type="ECO:0000256" key="3">
    <source>
        <dbReference type="ARBA" id="ARBA00023274"/>
    </source>
</evidence>
<dbReference type="NCBIfam" id="NF001861">
    <property type="entry name" value="PRK00596.1"/>
    <property type="match status" value="1"/>
</dbReference>
<comment type="similarity">
    <text evidence="1 4">Belongs to the universal ribosomal protein uS10 family.</text>
</comment>
<dbReference type="AlphaFoldDB" id="A0A0S1SGQ7"/>
<dbReference type="InterPro" id="IPR001848">
    <property type="entry name" value="Ribosomal_uS10"/>
</dbReference>
<accession>A0A0S1SJS9</accession>
<dbReference type="PANTHER" id="PTHR11700">
    <property type="entry name" value="30S RIBOSOMAL PROTEIN S10 FAMILY MEMBER"/>
    <property type="match status" value="1"/>
</dbReference>
<dbReference type="GO" id="GO:1990904">
    <property type="term" value="C:ribonucleoprotein complex"/>
    <property type="evidence" value="ECO:0007669"/>
    <property type="project" value="UniProtKB-KW"/>
</dbReference>
<dbReference type="Gene3D" id="3.30.70.600">
    <property type="entry name" value="Ribosomal protein S10 domain"/>
    <property type="match status" value="1"/>
</dbReference>
<protein>
    <recommendedName>
        <fullName evidence="4">Small ribosomal subunit protein uS10</fullName>
    </recommendedName>
</protein>
<feature type="domain" description="Small ribosomal subunit protein uS10" evidence="6">
    <location>
        <begin position="67"/>
        <end position="161"/>
    </location>
</feature>
<accession>A0A0S1SGQ7</accession>
<evidence type="ECO:0000256" key="5">
    <source>
        <dbReference type="SAM" id="MobiDB-lite"/>
    </source>
</evidence>
<evidence type="ECO:0000256" key="4">
    <source>
        <dbReference type="HAMAP-Rule" id="MF_00508"/>
    </source>
</evidence>
<dbReference type="HAMAP" id="MF_00508">
    <property type="entry name" value="Ribosomal_uS10"/>
    <property type="match status" value="1"/>
</dbReference>
<dbReference type="KEGG" id="prf:PeribacterA2_0232"/>
<dbReference type="SMART" id="SM01403">
    <property type="entry name" value="Ribosomal_S10"/>
    <property type="match status" value="1"/>
</dbReference>
<evidence type="ECO:0000259" key="6">
    <source>
        <dbReference type="SMART" id="SM01403"/>
    </source>
</evidence>
<accession>A0A0S1SPT4</accession>
<reference evidence="8" key="1">
    <citation type="submission" date="2015-10" db="EMBL/GenBank/DDBJ databases">
        <title>Analysis of five complete genome sequences for members of the class Peribacteria in the recently recognized Peregrinibacteria bacterial phylum.</title>
        <authorList>
            <person name="Anantharaman K."/>
            <person name="Brown C.T."/>
            <person name="Burstein D."/>
            <person name="Castelle C.J."/>
            <person name="Probst A.J."/>
            <person name="Thomas B.C."/>
            <person name="Williams K.H."/>
            <person name="Banfield J.F."/>
        </authorList>
    </citation>
    <scope>NUCLEOTIDE SEQUENCE [LARGE SCALE GENOMIC DNA]</scope>
</reference>
<dbReference type="NCBIfam" id="TIGR01049">
    <property type="entry name" value="rpsJ_bact"/>
    <property type="match status" value="1"/>
</dbReference>
<accession>A0A0S1SSN1</accession>
<dbReference type="InterPro" id="IPR018268">
    <property type="entry name" value="Ribosomal_uS10_CS"/>
</dbReference>
<dbReference type="PROSITE" id="PS00361">
    <property type="entry name" value="RIBOSOMAL_S10"/>
    <property type="match status" value="1"/>
</dbReference>
<dbReference type="Pfam" id="PF00338">
    <property type="entry name" value="Ribosomal_S10"/>
    <property type="match status" value="1"/>
</dbReference>
<dbReference type="InterPro" id="IPR036838">
    <property type="entry name" value="Ribosomal_uS10_dom_sf"/>
</dbReference>
<dbReference type="GO" id="GO:0000049">
    <property type="term" value="F:tRNA binding"/>
    <property type="evidence" value="ECO:0007669"/>
    <property type="project" value="UniProtKB-UniRule"/>
</dbReference>
<evidence type="ECO:0000256" key="1">
    <source>
        <dbReference type="ARBA" id="ARBA00007102"/>
    </source>
</evidence>
<comment type="subunit">
    <text evidence="4">Part of the 30S ribosomal subunit.</text>
</comment>
<dbReference type="GO" id="GO:0006412">
    <property type="term" value="P:translation"/>
    <property type="evidence" value="ECO:0007669"/>
    <property type="project" value="UniProtKB-UniRule"/>
</dbReference>
<dbReference type="EMBL" id="CP013065">
    <property type="protein sequence ID" value="ALM12931.1"/>
    <property type="molecule type" value="Genomic_DNA"/>
</dbReference>
<dbReference type="GO" id="GO:0005840">
    <property type="term" value="C:ribosome"/>
    <property type="evidence" value="ECO:0007669"/>
    <property type="project" value="UniProtKB-KW"/>
</dbReference>
<name>A0A0S1SGQ7_9BACT</name>
<dbReference type="PRINTS" id="PR00971">
    <property type="entry name" value="RIBOSOMALS10"/>
</dbReference>
<dbReference type="PATRIC" id="fig|1735161.3.peg.232"/>
<keyword evidence="2 4" id="KW-0689">Ribosomal protein</keyword>
<reference evidence="7 8" key="2">
    <citation type="journal article" date="2016" name="PeerJ">
        <title>Analysis of five complete genome sequences for members of the class Peribacteria in the recently recognized Peregrinibacteria bacterial phylum.</title>
        <authorList>
            <person name="Anantharaman K."/>
            <person name="Brown C.T."/>
            <person name="Burstein D."/>
            <person name="Castelle C.J."/>
            <person name="Probst A.J."/>
            <person name="Thomas B.C."/>
            <person name="Williams K.H."/>
            <person name="Banfield J.F."/>
        </authorList>
    </citation>
    <scope>NUCLEOTIDE SEQUENCE [LARGE SCALE GENOMIC DNA]</scope>
    <source>
        <strain evidence="7">RIFOXYD1_FULL_PER-ii_59_16</strain>
    </source>
</reference>
<evidence type="ECO:0000313" key="8">
    <source>
        <dbReference type="Proteomes" id="UP000069135"/>
    </source>
</evidence>
<proteinExistence type="inferred from homology"/>
<keyword evidence="3 4" id="KW-0687">Ribonucleoprotein</keyword>
<feature type="region of interest" description="Disordered" evidence="5">
    <location>
        <begin position="1"/>
        <end position="50"/>
    </location>
</feature>
<dbReference type="InterPro" id="IPR027486">
    <property type="entry name" value="Ribosomal_uS10_dom"/>
</dbReference>
<comment type="function">
    <text evidence="4">Involved in the binding of tRNA to the ribosomes.</text>
</comment>
<dbReference type="STRING" id="1735162.PeribacterB2_0232"/>
<accession>A0A0S1SUB7</accession>
<gene>
    <name evidence="4" type="primary">rpsJ</name>
    <name evidence="7" type="ORF">PeribacterD1_0232</name>
</gene>